<dbReference type="RefSeq" id="WP_179478032.1">
    <property type="nucleotide sequence ID" value="NZ_JACCFW010000001.1"/>
</dbReference>
<sequence>MNIDYSNHGPIDRDAQRLSQELDGVRARSGRPVTSPSAPRHPVLARVRTAVHAVREVFDGIAEANERFDRINRPWVYEGPDWVNGAHGAVRMAHEASADVEARRPRSAVREGSTRPSDAPRTGLRPAH</sequence>
<reference evidence="2 3" key="1">
    <citation type="submission" date="2020-07" db="EMBL/GenBank/DDBJ databases">
        <title>Sequencing the genomes of 1000 actinobacteria strains.</title>
        <authorList>
            <person name="Klenk H.-P."/>
        </authorList>
    </citation>
    <scope>NUCLEOTIDE SEQUENCE [LARGE SCALE GENOMIC DNA]</scope>
    <source>
        <strain evidence="2 3">DSM 29531</strain>
    </source>
</reference>
<gene>
    <name evidence="2" type="ORF">HNR15_000010</name>
</gene>
<comment type="caution">
    <text evidence="2">The sequence shown here is derived from an EMBL/GenBank/DDBJ whole genome shotgun (WGS) entry which is preliminary data.</text>
</comment>
<evidence type="ECO:0000313" key="3">
    <source>
        <dbReference type="Proteomes" id="UP000571817"/>
    </source>
</evidence>
<protein>
    <submittedName>
        <fullName evidence="2">Uncharacterized protein</fullName>
    </submittedName>
</protein>
<dbReference type="EMBL" id="JACCFW010000001">
    <property type="protein sequence ID" value="NYJ73047.1"/>
    <property type="molecule type" value="Genomic_DNA"/>
</dbReference>
<feature type="region of interest" description="Disordered" evidence="1">
    <location>
        <begin position="95"/>
        <end position="128"/>
    </location>
</feature>
<evidence type="ECO:0000313" key="2">
    <source>
        <dbReference type="EMBL" id="NYJ73047.1"/>
    </source>
</evidence>
<keyword evidence="3" id="KW-1185">Reference proteome</keyword>
<evidence type="ECO:0000256" key="1">
    <source>
        <dbReference type="SAM" id="MobiDB-lite"/>
    </source>
</evidence>
<organism evidence="2 3">
    <name type="scientific">Allobranchiibius huperziae</name>
    <dbReference type="NCBI Taxonomy" id="1874116"/>
    <lineage>
        <taxon>Bacteria</taxon>
        <taxon>Bacillati</taxon>
        <taxon>Actinomycetota</taxon>
        <taxon>Actinomycetes</taxon>
        <taxon>Micrococcales</taxon>
        <taxon>Dermacoccaceae</taxon>
        <taxon>Allobranchiibius</taxon>
    </lineage>
</organism>
<proteinExistence type="predicted"/>
<feature type="compositionally biased region" description="Basic and acidic residues" evidence="1">
    <location>
        <begin position="95"/>
        <end position="113"/>
    </location>
</feature>
<name>A0A853D8W8_9MICO</name>
<dbReference type="Proteomes" id="UP000571817">
    <property type="component" value="Unassembled WGS sequence"/>
</dbReference>
<dbReference type="AlphaFoldDB" id="A0A853D8W8"/>
<feature type="region of interest" description="Disordered" evidence="1">
    <location>
        <begin position="1"/>
        <end position="42"/>
    </location>
</feature>
<accession>A0A853D8W8</accession>